<organism evidence="1 2">
    <name type="scientific">Salinibacter ruber</name>
    <dbReference type="NCBI Taxonomy" id="146919"/>
    <lineage>
        <taxon>Bacteria</taxon>
        <taxon>Pseudomonadati</taxon>
        <taxon>Rhodothermota</taxon>
        <taxon>Rhodothermia</taxon>
        <taxon>Rhodothermales</taxon>
        <taxon>Salinibacteraceae</taxon>
        <taxon>Salinibacter</taxon>
    </lineage>
</organism>
<evidence type="ECO:0000313" key="2">
    <source>
        <dbReference type="Proteomes" id="UP001155010"/>
    </source>
</evidence>
<proteinExistence type="predicted"/>
<evidence type="ECO:0000313" key="1">
    <source>
        <dbReference type="EMBL" id="MCS3952790.1"/>
    </source>
</evidence>
<reference evidence="1" key="1">
    <citation type="submission" date="2022-08" db="EMBL/GenBank/DDBJ databases">
        <title>Genomic Encyclopedia of Type Strains, Phase V (KMG-V): Genome sequencing to study the core and pangenomes of soil and plant-associated prokaryotes.</title>
        <authorList>
            <person name="Whitman W."/>
        </authorList>
    </citation>
    <scope>NUCLEOTIDE SEQUENCE</scope>
    <source>
        <strain evidence="1">SP2017</strain>
    </source>
</reference>
<dbReference type="AlphaFoldDB" id="A0A9X2ZSW0"/>
<gene>
    <name evidence="1" type="ORF">GGP83_002763</name>
</gene>
<comment type="caution">
    <text evidence="1">The sequence shown here is derived from an EMBL/GenBank/DDBJ whole genome shotgun (WGS) entry which is preliminary data.</text>
</comment>
<name>A0A9X2ZSW0_9BACT</name>
<protein>
    <submittedName>
        <fullName evidence="1">Uncharacterized protein</fullName>
    </submittedName>
</protein>
<sequence length="30" mass="3516">MIVRSAEQEEGKRLAVVREKEGNEYLRPVE</sequence>
<accession>A0A9X2ZSW0</accession>
<dbReference type="Proteomes" id="UP001155010">
    <property type="component" value="Unassembled WGS sequence"/>
</dbReference>
<dbReference type="EMBL" id="JANUBB010000012">
    <property type="protein sequence ID" value="MCS3952790.1"/>
    <property type="molecule type" value="Genomic_DNA"/>
</dbReference>